<sequence length="95" mass="11353">MDILLRDIDRKYIKDIDKRCELLSVKLNRKYTRAEYLRNLIQNDVEHSLLQFKQDKFDEAVGNVTVSLERQENKLQEYIDATHELVAAMIKLKEE</sequence>
<protein>
    <submittedName>
        <fullName evidence="1">Uncharacterized protein</fullName>
    </submittedName>
</protein>
<keyword evidence="1" id="KW-0614">Plasmid</keyword>
<organism evidence="1">
    <name type="scientific">Bacillus thuringiensis subsp. kurstaki</name>
    <dbReference type="NCBI Taxonomy" id="29339"/>
    <lineage>
        <taxon>Bacteria</taxon>
        <taxon>Bacillati</taxon>
        <taxon>Bacillota</taxon>
        <taxon>Bacilli</taxon>
        <taxon>Bacillales</taxon>
        <taxon>Bacillaceae</taxon>
        <taxon>Bacillus</taxon>
        <taxon>Bacillus cereus group</taxon>
    </lineage>
</organism>
<dbReference type="RefSeq" id="WP_000353700.1">
    <property type="nucleotide sequence ID" value="NZ_DQ025752.1"/>
</dbReference>
<geneLocation type="plasmid" evidence="1">
    <name>pAW63</name>
</geneLocation>
<accession>Q3YN71</accession>
<dbReference type="AlphaFoldDB" id="Q3YN71"/>
<reference evidence="1" key="1">
    <citation type="journal article" date="2005" name="BMC Genomics">
        <title>Conjugative plasmid pAW63 brings new insights into the genesis of the Bacillus anthracis virulence plasmid pXO2 and of the Bacillus thuringiensis plasmid pBT9727.</title>
        <authorList>
            <person name="Van der Auwera G.A."/>
            <person name="Andrup L."/>
            <person name="Mahillon J."/>
        </authorList>
    </citation>
    <scope>NUCLEOTIDE SEQUENCE</scope>
    <source>
        <strain evidence="1">HD73</strain>
        <plasmid evidence="1">pAW63</plasmid>
    </source>
</reference>
<proteinExistence type="predicted"/>
<evidence type="ECO:0000313" key="1">
    <source>
        <dbReference type="EMBL" id="AAZ06574.1"/>
    </source>
</evidence>
<dbReference type="EMBL" id="DQ025752">
    <property type="protein sequence ID" value="AAZ06574.1"/>
    <property type="molecule type" value="Genomic_DNA"/>
</dbReference>
<gene>
    <name evidence="1" type="ORF">pAW63_002</name>
</gene>
<name>Q3YN71_BACTK</name>